<evidence type="ECO:0000256" key="8">
    <source>
        <dbReference type="SAM" id="SignalP"/>
    </source>
</evidence>
<protein>
    <recommendedName>
        <fullName evidence="9">TonB-dependent receptor plug domain-containing protein</fullName>
    </recommendedName>
</protein>
<evidence type="ECO:0000313" key="10">
    <source>
        <dbReference type="EMBL" id="OHX64072.1"/>
    </source>
</evidence>
<dbReference type="PROSITE" id="PS00018">
    <property type="entry name" value="EF_HAND_1"/>
    <property type="match status" value="1"/>
</dbReference>
<dbReference type="AlphaFoldDB" id="A0A1S1YSR3"/>
<dbReference type="EMBL" id="JRYR02000002">
    <property type="protein sequence ID" value="OHX64072.1"/>
    <property type="molecule type" value="Genomic_DNA"/>
</dbReference>
<dbReference type="InterPro" id="IPR012910">
    <property type="entry name" value="Plug_dom"/>
</dbReference>
<keyword evidence="8" id="KW-0732">Signal</keyword>
<keyword evidence="5 7" id="KW-0472">Membrane</keyword>
<proteinExistence type="inferred from homology"/>
<dbReference type="Pfam" id="PF13715">
    <property type="entry name" value="CarbopepD_reg_2"/>
    <property type="match status" value="1"/>
</dbReference>
<dbReference type="SUPFAM" id="SSF56935">
    <property type="entry name" value="Porins"/>
    <property type="match status" value="1"/>
</dbReference>
<keyword evidence="2 7" id="KW-0813">Transport</keyword>
<dbReference type="InterPro" id="IPR023996">
    <property type="entry name" value="TonB-dep_OMP_SusC/RagA"/>
</dbReference>
<dbReference type="InterPro" id="IPR039426">
    <property type="entry name" value="TonB-dep_rcpt-like"/>
</dbReference>
<feature type="signal peptide" evidence="8">
    <location>
        <begin position="1"/>
        <end position="23"/>
    </location>
</feature>
<reference evidence="10 11" key="1">
    <citation type="journal article" date="2012" name="Int. J. Syst. Evol. Microbiol.">
        <title>Flammeovirga pacifica sp. nov., isolated from deep-sea sediment.</title>
        <authorList>
            <person name="Xu H."/>
            <person name="Fu Y."/>
            <person name="Yang N."/>
            <person name="Ding Z."/>
            <person name="Lai Q."/>
            <person name="Zeng R."/>
        </authorList>
    </citation>
    <scope>NUCLEOTIDE SEQUENCE [LARGE SCALE GENOMIC DNA]</scope>
    <source>
        <strain evidence="11">DSM 24597 / LMG 26175 / WPAGA1</strain>
    </source>
</reference>
<sequence>MMKCNKILFLISLLAFSFNSLFAQSGETFTVEGVVIDESGITLPGVNVYNKETKVGAKTDFMGKFKLNLEGDEVTLVFSYIGMKTKRLVVYPTDINNNDLSITLKEDMEMLDEIVVVGYGSQNASDMTGSVSQLKESEDITRQYTNVDEVLQGRMAGVQVTSNSGQPGGGVSVKIRGVNSLRGNNEPLYIVDGIVISSAGEDTNSAFSDGNEDQGVQNGLAGINPRDIETIEVLKDASATAIYGSRGANGVVLITTKKGAKGKAKINAYVSTEVATISNKIDVLNSVEFAQMSNEVRLRKGFVPTYHIENGQIYNLNSNGSINPEALVQVNWQDEIYQPGVSTTAQLSASGGSDKSKYYISGSFNDLNGIVQNSNMKTGDLRMNFQTNVTDKLKLDTRMSMFYSSGQFAQGGSKGGSSRSFTKSVVNFQPIYGQEDDISDIGLGSPVAFIQDYEDLSNELKLFASVNATYSFNKNFKYQLRAGTNYRTKNRSIWYGRETQKGSQTNGALGISGMDRTSYVIDNLLMFNKKFNKKHRVDAVVGFVVDGVVTTQTNSESENFPVHNLKSRAPQLGQTIVRPYTSLQSEEFLLSGLGRFSYTYDNRYTLTGTMRADGSSKFREENQFGYFPSAAAAWHISEESFLTSSDVVSNLKLRASWGLTGNQAINPYQTMTNFGVVYYTDANNNQIIGAGPNNLGNEFLKWETTQQTNVGVDFGFLQGKLYGSVDVFYKRTDDLLQAIQLPPSTGFSSYLTNRGSIENKGIDFMLEAVAYDKKDWNITLGGNISIVRTNVLDLGIPEAPVYINGERQMSSYYLGNNVSSGTYFKQPANIFMVGQQVGMFWGYKTDGIYQSSEEAAQGTKVNGNQPQAGDIRFVDQNGDGNIDQNDLTIIGNPNPWFTFGFNAKVSYKNLTISALFTGAVGQEIANGNLLIENDAAQNNKNVRPDAYFNAWREGSTNASAPRLDHPDATLFTDRIIERGDYLRLSNLTIGYDIPVQSRHLERLNLFFAARNLFTITNYSGYDPELTTFMGDGTIMNVDWNSFPNARSFSLGANITF</sequence>
<name>A0A1S1YSR3_FLAPC</name>
<gene>
    <name evidence="10" type="ORF">NH26_20915</name>
</gene>
<keyword evidence="11" id="KW-1185">Reference proteome</keyword>
<keyword evidence="6 7" id="KW-0998">Cell outer membrane</keyword>
<dbReference type="NCBIfam" id="TIGR04056">
    <property type="entry name" value="OMP_RagA_SusC"/>
    <property type="match status" value="1"/>
</dbReference>
<dbReference type="InterPro" id="IPR023997">
    <property type="entry name" value="TonB-dep_OMP_SusC/RagA_CS"/>
</dbReference>
<dbReference type="NCBIfam" id="TIGR04057">
    <property type="entry name" value="SusC_RagA_signa"/>
    <property type="match status" value="1"/>
</dbReference>
<dbReference type="Gene3D" id="2.40.170.20">
    <property type="entry name" value="TonB-dependent receptor, beta-barrel domain"/>
    <property type="match status" value="1"/>
</dbReference>
<accession>A0A1S1YSR3</accession>
<dbReference type="OrthoDB" id="9768177at2"/>
<feature type="domain" description="TonB-dependent receptor plug" evidence="9">
    <location>
        <begin position="125"/>
        <end position="251"/>
    </location>
</feature>
<dbReference type="STRING" id="915059.NH26_20915"/>
<dbReference type="PROSITE" id="PS52016">
    <property type="entry name" value="TONB_DEPENDENT_REC_3"/>
    <property type="match status" value="1"/>
</dbReference>
<evidence type="ECO:0000256" key="2">
    <source>
        <dbReference type="ARBA" id="ARBA00022448"/>
    </source>
</evidence>
<dbReference type="GO" id="GO:0009279">
    <property type="term" value="C:cell outer membrane"/>
    <property type="evidence" value="ECO:0007669"/>
    <property type="project" value="UniProtKB-SubCell"/>
</dbReference>
<dbReference type="Proteomes" id="UP000179797">
    <property type="component" value="Unassembled WGS sequence"/>
</dbReference>
<evidence type="ECO:0000256" key="7">
    <source>
        <dbReference type="PROSITE-ProRule" id="PRU01360"/>
    </source>
</evidence>
<dbReference type="InterPro" id="IPR018247">
    <property type="entry name" value="EF_Hand_1_Ca_BS"/>
</dbReference>
<organism evidence="10 11">
    <name type="scientific">Flammeovirga pacifica</name>
    <dbReference type="NCBI Taxonomy" id="915059"/>
    <lineage>
        <taxon>Bacteria</taxon>
        <taxon>Pseudomonadati</taxon>
        <taxon>Bacteroidota</taxon>
        <taxon>Cytophagia</taxon>
        <taxon>Cytophagales</taxon>
        <taxon>Flammeovirgaceae</taxon>
        <taxon>Flammeovirga</taxon>
    </lineage>
</organism>
<comment type="caution">
    <text evidence="10">The sequence shown here is derived from an EMBL/GenBank/DDBJ whole genome shotgun (WGS) entry which is preliminary data.</text>
</comment>
<evidence type="ECO:0000256" key="5">
    <source>
        <dbReference type="ARBA" id="ARBA00023136"/>
    </source>
</evidence>
<dbReference type="InterPro" id="IPR008969">
    <property type="entry name" value="CarboxyPept-like_regulatory"/>
</dbReference>
<comment type="subcellular location">
    <subcellularLocation>
        <location evidence="1 7">Cell outer membrane</location>
        <topology evidence="1 7">Multi-pass membrane protein</topology>
    </subcellularLocation>
</comment>
<evidence type="ECO:0000313" key="11">
    <source>
        <dbReference type="Proteomes" id="UP000179797"/>
    </source>
</evidence>
<dbReference type="InterPro" id="IPR036942">
    <property type="entry name" value="Beta-barrel_TonB_sf"/>
</dbReference>
<evidence type="ECO:0000256" key="6">
    <source>
        <dbReference type="ARBA" id="ARBA00023237"/>
    </source>
</evidence>
<comment type="similarity">
    <text evidence="7">Belongs to the TonB-dependent receptor family.</text>
</comment>
<dbReference type="InterPro" id="IPR037066">
    <property type="entry name" value="Plug_dom_sf"/>
</dbReference>
<evidence type="ECO:0000259" key="9">
    <source>
        <dbReference type="Pfam" id="PF07715"/>
    </source>
</evidence>
<keyword evidence="4 7" id="KW-0812">Transmembrane</keyword>
<feature type="chain" id="PRO_5010334977" description="TonB-dependent receptor plug domain-containing protein" evidence="8">
    <location>
        <begin position="24"/>
        <end position="1056"/>
    </location>
</feature>
<dbReference type="SUPFAM" id="SSF49464">
    <property type="entry name" value="Carboxypeptidase regulatory domain-like"/>
    <property type="match status" value="1"/>
</dbReference>
<evidence type="ECO:0000256" key="3">
    <source>
        <dbReference type="ARBA" id="ARBA00022452"/>
    </source>
</evidence>
<evidence type="ECO:0000256" key="4">
    <source>
        <dbReference type="ARBA" id="ARBA00022692"/>
    </source>
</evidence>
<evidence type="ECO:0000256" key="1">
    <source>
        <dbReference type="ARBA" id="ARBA00004571"/>
    </source>
</evidence>
<dbReference type="Pfam" id="PF07715">
    <property type="entry name" value="Plug"/>
    <property type="match status" value="1"/>
</dbReference>
<keyword evidence="3 7" id="KW-1134">Transmembrane beta strand</keyword>
<dbReference type="Gene3D" id="2.170.130.10">
    <property type="entry name" value="TonB-dependent receptor, plug domain"/>
    <property type="match status" value="1"/>
</dbReference>